<accession>A0ABN2TFE3</accession>
<name>A0ABN2TFE3_9MICO</name>
<reference evidence="1 2" key="1">
    <citation type="journal article" date="2019" name="Int. J. Syst. Evol. Microbiol.">
        <title>The Global Catalogue of Microorganisms (GCM) 10K type strain sequencing project: providing services to taxonomists for standard genome sequencing and annotation.</title>
        <authorList>
            <consortium name="The Broad Institute Genomics Platform"/>
            <consortium name="The Broad Institute Genome Sequencing Center for Infectious Disease"/>
            <person name="Wu L."/>
            <person name="Ma J."/>
        </authorList>
    </citation>
    <scope>NUCLEOTIDE SEQUENCE [LARGE SCALE GENOMIC DNA]</scope>
    <source>
        <strain evidence="1 2">JCM 14546</strain>
    </source>
</reference>
<protein>
    <recommendedName>
        <fullName evidence="3">DNA-binding protein</fullName>
    </recommendedName>
</protein>
<evidence type="ECO:0000313" key="1">
    <source>
        <dbReference type="EMBL" id="GAA2005989.1"/>
    </source>
</evidence>
<comment type="caution">
    <text evidence="1">The sequence shown here is derived from an EMBL/GenBank/DDBJ whole genome shotgun (WGS) entry which is preliminary data.</text>
</comment>
<dbReference type="EMBL" id="BAAANO010000013">
    <property type="protein sequence ID" value="GAA2005989.1"/>
    <property type="molecule type" value="Genomic_DNA"/>
</dbReference>
<proteinExistence type="predicted"/>
<gene>
    <name evidence="1" type="ORF">GCM10009755_14860</name>
</gene>
<sequence length="131" mass="13915">MTLLERARALADRIASRDTEEGEELHRASRVDGAVPMNEVQPRAVCTVAGVVVAVTRSVPGEAPQLSVDLSDGTGVVSARFLGRREITGIAPGRVLVLEGRFCSDSGGLVALNPAYRLIGSERAEPRAQQH</sequence>
<keyword evidence="2" id="KW-1185">Reference proteome</keyword>
<evidence type="ECO:0008006" key="3">
    <source>
        <dbReference type="Google" id="ProtNLM"/>
    </source>
</evidence>
<evidence type="ECO:0000313" key="2">
    <source>
        <dbReference type="Proteomes" id="UP001500755"/>
    </source>
</evidence>
<dbReference type="RefSeq" id="WP_344308399.1">
    <property type="nucleotide sequence ID" value="NZ_BAAANO010000013.1"/>
</dbReference>
<organism evidence="1 2">
    <name type="scientific">Brevibacterium samyangense</name>
    <dbReference type="NCBI Taxonomy" id="366888"/>
    <lineage>
        <taxon>Bacteria</taxon>
        <taxon>Bacillati</taxon>
        <taxon>Actinomycetota</taxon>
        <taxon>Actinomycetes</taxon>
        <taxon>Micrococcales</taxon>
        <taxon>Brevibacteriaceae</taxon>
        <taxon>Brevibacterium</taxon>
    </lineage>
</organism>
<dbReference type="Proteomes" id="UP001500755">
    <property type="component" value="Unassembled WGS sequence"/>
</dbReference>